<feature type="transmembrane region" description="Helical" evidence="6">
    <location>
        <begin position="67"/>
        <end position="92"/>
    </location>
</feature>
<evidence type="ECO:0000256" key="5">
    <source>
        <dbReference type="ARBA" id="ARBA00023136"/>
    </source>
</evidence>
<evidence type="ECO:0000256" key="3">
    <source>
        <dbReference type="ARBA" id="ARBA00022692"/>
    </source>
</evidence>
<feature type="transmembrane region" description="Helical" evidence="6">
    <location>
        <begin position="154"/>
        <end position="177"/>
    </location>
</feature>
<accession>A0A951U4P0</accession>
<feature type="transmembrane region" description="Helical" evidence="6">
    <location>
        <begin position="209"/>
        <end position="231"/>
    </location>
</feature>
<keyword evidence="3 6" id="KW-0812">Transmembrane</keyword>
<dbReference type="Pfam" id="PF01594">
    <property type="entry name" value="AI-2E_transport"/>
    <property type="match status" value="1"/>
</dbReference>
<dbReference type="AlphaFoldDB" id="A0A951U4P0"/>
<evidence type="ECO:0000313" key="7">
    <source>
        <dbReference type="EMBL" id="MBW4465928.1"/>
    </source>
</evidence>
<reference evidence="7" key="2">
    <citation type="journal article" date="2022" name="Microbiol. Resour. Announc.">
        <title>Metagenome Sequencing to Explore Phylogenomics of Terrestrial Cyanobacteria.</title>
        <authorList>
            <person name="Ward R.D."/>
            <person name="Stajich J.E."/>
            <person name="Johansen J.R."/>
            <person name="Huntemann M."/>
            <person name="Clum A."/>
            <person name="Foster B."/>
            <person name="Foster B."/>
            <person name="Roux S."/>
            <person name="Palaniappan K."/>
            <person name="Varghese N."/>
            <person name="Mukherjee S."/>
            <person name="Reddy T.B.K."/>
            <person name="Daum C."/>
            <person name="Copeland A."/>
            <person name="Chen I.A."/>
            <person name="Ivanova N.N."/>
            <person name="Kyrpides N.C."/>
            <person name="Shapiro N."/>
            <person name="Eloe-Fadrosh E.A."/>
            <person name="Pietrasiak N."/>
        </authorList>
    </citation>
    <scope>NUCLEOTIDE SEQUENCE</scope>
    <source>
        <strain evidence="7">GSE-TBD4-15B</strain>
    </source>
</reference>
<keyword evidence="5 6" id="KW-0472">Membrane</keyword>
<dbReference type="Proteomes" id="UP000707356">
    <property type="component" value="Unassembled WGS sequence"/>
</dbReference>
<dbReference type="PANTHER" id="PTHR21716:SF66">
    <property type="entry name" value="TRANSPORT PROTEIN SLL0063-RELATED"/>
    <property type="match status" value="1"/>
</dbReference>
<sequence>MLQFAKLPRWVNLGLAFPIIFLNGWLFLLLIEQLEPLVSILIAATLIAFLLDYPIRFLQQLGSSRGLAIGLVFLIFVMLLSLLVLVLGPLILQQANELLTALPQWIESGRQQLNELEAWADTQNLPIDLSSALSQIIDRLTSSLRSLTRQAVNLLFNAIDSVVNVFLTVVFAVFLTLRGQTLWTGLLGWLPALWNEQVREYLPDNFERYIAGQATLAAILASVQTVVLFILGVPLALLFGFAIGAGSLVPLGGTLAIAVVSILVSLQDVWLGGKVLLITLIVSQVCENVIGPRIVGELIGLNPAWMLISVFIGFKLKGALGLFIAVPIASFIKGTVDRIRASRSALITLPEIQPEAQTEPSLPG</sequence>
<comment type="similarity">
    <text evidence="2">Belongs to the autoinducer-2 exporter (AI-2E) (TC 2.A.86) family.</text>
</comment>
<protein>
    <submittedName>
        <fullName evidence="7">AI-2E family transporter</fullName>
    </submittedName>
</protein>
<organism evidence="7 8">
    <name type="scientific">Pegethrix bostrychoides GSE-TBD4-15B</name>
    <dbReference type="NCBI Taxonomy" id="2839662"/>
    <lineage>
        <taxon>Bacteria</taxon>
        <taxon>Bacillati</taxon>
        <taxon>Cyanobacteriota</taxon>
        <taxon>Cyanophyceae</taxon>
        <taxon>Oculatellales</taxon>
        <taxon>Oculatellaceae</taxon>
        <taxon>Pegethrix</taxon>
    </lineage>
</organism>
<proteinExistence type="inferred from homology"/>
<dbReference type="GO" id="GO:0016020">
    <property type="term" value="C:membrane"/>
    <property type="evidence" value="ECO:0007669"/>
    <property type="project" value="UniProtKB-SubCell"/>
</dbReference>
<evidence type="ECO:0000313" key="8">
    <source>
        <dbReference type="Proteomes" id="UP000707356"/>
    </source>
</evidence>
<gene>
    <name evidence="7" type="ORF">KME07_10885</name>
</gene>
<evidence type="ECO:0000256" key="6">
    <source>
        <dbReference type="SAM" id="Phobius"/>
    </source>
</evidence>
<feature type="transmembrane region" description="Helical" evidence="6">
    <location>
        <begin position="307"/>
        <end position="332"/>
    </location>
</feature>
<dbReference type="InterPro" id="IPR002549">
    <property type="entry name" value="AI-2E-like"/>
</dbReference>
<dbReference type="EMBL" id="JAHHHV010000064">
    <property type="protein sequence ID" value="MBW4465928.1"/>
    <property type="molecule type" value="Genomic_DNA"/>
</dbReference>
<dbReference type="GO" id="GO:0055085">
    <property type="term" value="P:transmembrane transport"/>
    <property type="evidence" value="ECO:0007669"/>
    <property type="project" value="TreeGrafter"/>
</dbReference>
<evidence type="ECO:0000256" key="4">
    <source>
        <dbReference type="ARBA" id="ARBA00022989"/>
    </source>
</evidence>
<name>A0A951U4P0_9CYAN</name>
<evidence type="ECO:0000256" key="1">
    <source>
        <dbReference type="ARBA" id="ARBA00004141"/>
    </source>
</evidence>
<feature type="transmembrane region" description="Helical" evidence="6">
    <location>
        <begin position="12"/>
        <end position="31"/>
    </location>
</feature>
<keyword evidence="4 6" id="KW-1133">Transmembrane helix</keyword>
<comment type="subcellular location">
    <subcellularLocation>
        <location evidence="1">Membrane</location>
        <topology evidence="1">Multi-pass membrane protein</topology>
    </subcellularLocation>
</comment>
<feature type="transmembrane region" description="Helical" evidence="6">
    <location>
        <begin position="37"/>
        <end position="55"/>
    </location>
</feature>
<reference evidence="7" key="1">
    <citation type="submission" date="2021-05" db="EMBL/GenBank/DDBJ databases">
        <authorList>
            <person name="Pietrasiak N."/>
            <person name="Ward R."/>
            <person name="Stajich J.E."/>
            <person name="Kurbessoian T."/>
        </authorList>
    </citation>
    <scope>NUCLEOTIDE SEQUENCE</scope>
    <source>
        <strain evidence="7">GSE-TBD4-15B</strain>
    </source>
</reference>
<evidence type="ECO:0000256" key="2">
    <source>
        <dbReference type="ARBA" id="ARBA00009773"/>
    </source>
</evidence>
<dbReference type="PANTHER" id="PTHR21716">
    <property type="entry name" value="TRANSMEMBRANE PROTEIN"/>
    <property type="match status" value="1"/>
</dbReference>
<comment type="caution">
    <text evidence="7">The sequence shown here is derived from an EMBL/GenBank/DDBJ whole genome shotgun (WGS) entry which is preliminary data.</text>
</comment>
<feature type="transmembrane region" description="Helical" evidence="6">
    <location>
        <begin position="237"/>
        <end position="263"/>
    </location>
</feature>